<dbReference type="EMBL" id="OX597815">
    <property type="protein sequence ID" value="CAI9717474.1"/>
    <property type="molecule type" value="Genomic_DNA"/>
</dbReference>
<keyword evidence="2" id="KW-1185">Reference proteome</keyword>
<sequence>MSKQTINNTIRYQDRKYGLTTNRMEETRGNFSINLKVEDVNPKQQSTQKVVYVERTNSYDRQENIEIQSRLMLTWVRVVGAAPVAVAADVVANDVVVGAGAAGVDVAGGGCDVGKVIAPARVVDAAPKYQ</sequence>
<evidence type="ECO:0000313" key="2">
    <source>
        <dbReference type="Proteomes" id="UP001162480"/>
    </source>
</evidence>
<gene>
    <name evidence="1" type="ORF">OCTVUL_1B020198</name>
</gene>
<reference evidence="1" key="1">
    <citation type="submission" date="2023-08" db="EMBL/GenBank/DDBJ databases">
        <authorList>
            <person name="Alioto T."/>
            <person name="Alioto T."/>
            <person name="Gomez Garrido J."/>
        </authorList>
    </citation>
    <scope>NUCLEOTIDE SEQUENCE</scope>
</reference>
<dbReference type="Proteomes" id="UP001162480">
    <property type="component" value="Chromosome 2"/>
</dbReference>
<dbReference type="AlphaFoldDB" id="A0AA36AK03"/>
<proteinExistence type="predicted"/>
<accession>A0AA36AK03</accession>
<evidence type="ECO:0000313" key="1">
    <source>
        <dbReference type="EMBL" id="CAI9717474.1"/>
    </source>
</evidence>
<name>A0AA36AK03_OCTVU</name>
<organism evidence="1 2">
    <name type="scientific">Octopus vulgaris</name>
    <name type="common">Common octopus</name>
    <dbReference type="NCBI Taxonomy" id="6645"/>
    <lineage>
        <taxon>Eukaryota</taxon>
        <taxon>Metazoa</taxon>
        <taxon>Spiralia</taxon>
        <taxon>Lophotrochozoa</taxon>
        <taxon>Mollusca</taxon>
        <taxon>Cephalopoda</taxon>
        <taxon>Coleoidea</taxon>
        <taxon>Octopodiformes</taxon>
        <taxon>Octopoda</taxon>
        <taxon>Incirrata</taxon>
        <taxon>Octopodidae</taxon>
        <taxon>Octopus</taxon>
    </lineage>
</organism>
<protein>
    <submittedName>
        <fullName evidence="1">Uncharacterized protein</fullName>
    </submittedName>
</protein>